<comment type="caution">
    <text evidence="2">The sequence shown here is derived from an EMBL/GenBank/DDBJ whole genome shotgun (WGS) entry which is preliminary data.</text>
</comment>
<accession>A0ABS0Q4B6</accession>
<evidence type="ECO:0000313" key="3">
    <source>
        <dbReference type="Proteomes" id="UP000625631"/>
    </source>
</evidence>
<gene>
    <name evidence="2" type="ORF">I7X13_05595</name>
</gene>
<protein>
    <recommendedName>
        <fullName evidence="4">DUF4249 family protein</fullName>
    </recommendedName>
</protein>
<keyword evidence="3" id="KW-1185">Reference proteome</keyword>
<proteinExistence type="predicted"/>
<feature type="chain" id="PRO_5046384404" description="DUF4249 family protein" evidence="1">
    <location>
        <begin position="22"/>
        <end position="167"/>
    </location>
</feature>
<dbReference type="Proteomes" id="UP000625631">
    <property type="component" value="Unassembled WGS sequence"/>
</dbReference>
<feature type="signal peptide" evidence="1">
    <location>
        <begin position="1"/>
        <end position="21"/>
    </location>
</feature>
<dbReference type="RefSeq" id="WP_198074712.1">
    <property type="nucleotide sequence ID" value="NZ_JAEDAE010000002.1"/>
</dbReference>
<sequence>MNPVCKPILLIFLLSSLAGCARRPAATYQPLAAATTAAPETARLLFLSCRLTAAPAGTQLEVLQAKAVPGDLKIPEADADTPDFLRVLQLDGQGQVLNQVRVPHPLRRSVEHVADDHRTFQRSEVVLLTAEFFVRLALRPTTAAIRVEEVVAGTTAKLSEFPIPSKS</sequence>
<keyword evidence="1" id="KW-0732">Signal</keyword>
<evidence type="ECO:0008006" key="4">
    <source>
        <dbReference type="Google" id="ProtNLM"/>
    </source>
</evidence>
<evidence type="ECO:0000313" key="2">
    <source>
        <dbReference type="EMBL" id="MBH8557511.1"/>
    </source>
</evidence>
<dbReference type="EMBL" id="JAEDAE010000002">
    <property type="protein sequence ID" value="MBH8557511.1"/>
    <property type="molecule type" value="Genomic_DNA"/>
</dbReference>
<organism evidence="2 3">
    <name type="scientific">Hymenobacter negativus</name>
    <dbReference type="NCBI Taxonomy" id="2795026"/>
    <lineage>
        <taxon>Bacteria</taxon>
        <taxon>Pseudomonadati</taxon>
        <taxon>Bacteroidota</taxon>
        <taxon>Cytophagia</taxon>
        <taxon>Cytophagales</taxon>
        <taxon>Hymenobacteraceae</taxon>
        <taxon>Hymenobacter</taxon>
    </lineage>
</organism>
<evidence type="ECO:0000256" key="1">
    <source>
        <dbReference type="SAM" id="SignalP"/>
    </source>
</evidence>
<name>A0ABS0Q4B6_9BACT</name>
<reference evidence="2 3" key="1">
    <citation type="submission" date="2020-12" db="EMBL/GenBank/DDBJ databases">
        <title>Hymenobacter sp.</title>
        <authorList>
            <person name="Kim M.K."/>
        </authorList>
    </citation>
    <scope>NUCLEOTIDE SEQUENCE [LARGE SCALE GENOMIC DNA]</scope>
    <source>
        <strain evidence="2 3">BT442</strain>
    </source>
</reference>
<dbReference type="PROSITE" id="PS51257">
    <property type="entry name" value="PROKAR_LIPOPROTEIN"/>
    <property type="match status" value="1"/>
</dbReference>